<accession>A0A1G2TKS0</accession>
<dbReference type="EMBL" id="MHVU01000034">
    <property type="protein sequence ID" value="OHA97885.1"/>
    <property type="molecule type" value="Genomic_DNA"/>
</dbReference>
<dbReference type="SMART" id="SM00530">
    <property type="entry name" value="HTH_XRE"/>
    <property type="match status" value="1"/>
</dbReference>
<proteinExistence type="predicted"/>
<protein>
    <submittedName>
        <fullName evidence="3">DNA-binding protein</fullName>
    </submittedName>
</protein>
<evidence type="ECO:0000259" key="2">
    <source>
        <dbReference type="PROSITE" id="PS50943"/>
    </source>
</evidence>
<reference evidence="3 4" key="1">
    <citation type="journal article" date="2016" name="Nat. Commun.">
        <title>Thousands of microbial genomes shed light on interconnected biogeochemical processes in an aquifer system.</title>
        <authorList>
            <person name="Anantharaman K."/>
            <person name="Brown C.T."/>
            <person name="Hug L.A."/>
            <person name="Sharon I."/>
            <person name="Castelle C.J."/>
            <person name="Probst A.J."/>
            <person name="Thomas B.C."/>
            <person name="Singh A."/>
            <person name="Wilkins M.J."/>
            <person name="Karaoz U."/>
            <person name="Brodie E.L."/>
            <person name="Williams K.H."/>
            <person name="Hubbard S.S."/>
            <person name="Banfield J.F."/>
        </authorList>
    </citation>
    <scope>NUCLEOTIDE SEQUENCE [LARGE SCALE GENOMIC DNA]</scope>
</reference>
<comment type="caution">
    <text evidence="3">The sequence shown here is derived from an EMBL/GenBank/DDBJ whole genome shotgun (WGS) entry which is preliminary data.</text>
</comment>
<dbReference type="Pfam" id="PF01381">
    <property type="entry name" value="HTH_3"/>
    <property type="match status" value="1"/>
</dbReference>
<sequence length="68" mass="7432">MVTSAKKLGQNMKKIRLAKQMSQGDICRKLGLGRSYISNVESGKNNPTLSTITKLAQALGVKIEELIK</sequence>
<dbReference type="GO" id="GO:0003677">
    <property type="term" value="F:DNA binding"/>
    <property type="evidence" value="ECO:0007669"/>
    <property type="project" value="UniProtKB-KW"/>
</dbReference>
<name>A0A1G2TKS0_9BACT</name>
<dbReference type="Gene3D" id="1.10.260.40">
    <property type="entry name" value="lambda repressor-like DNA-binding domains"/>
    <property type="match status" value="1"/>
</dbReference>
<dbReference type="PANTHER" id="PTHR46797">
    <property type="entry name" value="HTH-TYPE TRANSCRIPTIONAL REGULATOR"/>
    <property type="match status" value="1"/>
</dbReference>
<dbReference type="GO" id="GO:0003700">
    <property type="term" value="F:DNA-binding transcription factor activity"/>
    <property type="evidence" value="ECO:0007669"/>
    <property type="project" value="TreeGrafter"/>
</dbReference>
<dbReference type="PANTHER" id="PTHR46797:SF1">
    <property type="entry name" value="METHYLPHOSPHONATE SYNTHASE"/>
    <property type="match status" value="1"/>
</dbReference>
<gene>
    <name evidence="3" type="ORF">A3E32_01560</name>
</gene>
<dbReference type="InterPro" id="IPR010982">
    <property type="entry name" value="Lambda_DNA-bd_dom_sf"/>
</dbReference>
<evidence type="ECO:0000313" key="3">
    <source>
        <dbReference type="EMBL" id="OHA97885.1"/>
    </source>
</evidence>
<dbReference type="PROSITE" id="PS50943">
    <property type="entry name" value="HTH_CROC1"/>
    <property type="match status" value="1"/>
</dbReference>
<dbReference type="InterPro" id="IPR001387">
    <property type="entry name" value="Cro/C1-type_HTH"/>
</dbReference>
<dbReference type="InterPro" id="IPR050807">
    <property type="entry name" value="TransReg_Diox_bact_type"/>
</dbReference>
<keyword evidence="1 3" id="KW-0238">DNA-binding</keyword>
<dbReference type="AlphaFoldDB" id="A0A1G2TKS0"/>
<dbReference type="GO" id="GO:0005829">
    <property type="term" value="C:cytosol"/>
    <property type="evidence" value="ECO:0007669"/>
    <property type="project" value="TreeGrafter"/>
</dbReference>
<dbReference type="SUPFAM" id="SSF47413">
    <property type="entry name" value="lambda repressor-like DNA-binding domains"/>
    <property type="match status" value="1"/>
</dbReference>
<evidence type="ECO:0000256" key="1">
    <source>
        <dbReference type="ARBA" id="ARBA00023125"/>
    </source>
</evidence>
<dbReference type="Proteomes" id="UP000178530">
    <property type="component" value="Unassembled WGS sequence"/>
</dbReference>
<feature type="domain" description="HTH cro/C1-type" evidence="2">
    <location>
        <begin position="12"/>
        <end position="66"/>
    </location>
</feature>
<organism evidence="3 4">
    <name type="scientific">Candidatus Zambryskibacteria bacterium RIFCSPHIGHO2_12_FULL_38_37</name>
    <dbReference type="NCBI Taxonomy" id="1802751"/>
    <lineage>
        <taxon>Bacteria</taxon>
        <taxon>Candidatus Zambryskiibacteriota</taxon>
    </lineage>
</organism>
<evidence type="ECO:0000313" key="4">
    <source>
        <dbReference type="Proteomes" id="UP000178530"/>
    </source>
</evidence>
<dbReference type="CDD" id="cd00093">
    <property type="entry name" value="HTH_XRE"/>
    <property type="match status" value="1"/>
</dbReference>